<dbReference type="CDD" id="cd18186">
    <property type="entry name" value="BTB_POZ_ZBTB_KLHL-like"/>
    <property type="match status" value="1"/>
</dbReference>
<dbReference type="Pfam" id="PF00651">
    <property type="entry name" value="BTB"/>
    <property type="match status" value="1"/>
</dbReference>
<dbReference type="PROSITE" id="PS51886">
    <property type="entry name" value="TLDC"/>
    <property type="match status" value="1"/>
</dbReference>
<dbReference type="InterPro" id="IPR006571">
    <property type="entry name" value="TLDc_dom"/>
</dbReference>
<dbReference type="InterPro" id="IPR011705">
    <property type="entry name" value="BACK"/>
</dbReference>
<proteinExistence type="predicted"/>
<dbReference type="SMART" id="SM00584">
    <property type="entry name" value="TLDc"/>
    <property type="match status" value="1"/>
</dbReference>
<comment type="caution">
    <text evidence="3">The sequence shown here is derived from an EMBL/GenBank/DDBJ whole genome shotgun (WGS) entry which is preliminary data.</text>
</comment>
<dbReference type="PANTHER" id="PTHR24410">
    <property type="entry name" value="HL07962P-RELATED"/>
    <property type="match status" value="1"/>
</dbReference>
<dbReference type="SMART" id="SM00225">
    <property type="entry name" value="BTB"/>
    <property type="match status" value="1"/>
</dbReference>
<dbReference type="InterPro" id="IPR011333">
    <property type="entry name" value="SKP1/BTB/POZ_sf"/>
</dbReference>
<protein>
    <recommendedName>
        <fullName evidence="5">BTB/POZ domain-containing protein</fullName>
    </recommendedName>
</protein>
<dbReference type="InterPro" id="IPR051481">
    <property type="entry name" value="BTB-POZ/Galectin-3-binding"/>
</dbReference>
<dbReference type="PROSITE" id="PS50097">
    <property type="entry name" value="BTB"/>
    <property type="match status" value="1"/>
</dbReference>
<dbReference type="InterPro" id="IPR000210">
    <property type="entry name" value="BTB/POZ_dom"/>
</dbReference>
<organism evidence="3 4">
    <name type="scientific">Gigaspora rosea</name>
    <dbReference type="NCBI Taxonomy" id="44941"/>
    <lineage>
        <taxon>Eukaryota</taxon>
        <taxon>Fungi</taxon>
        <taxon>Fungi incertae sedis</taxon>
        <taxon>Mucoromycota</taxon>
        <taxon>Glomeromycotina</taxon>
        <taxon>Glomeromycetes</taxon>
        <taxon>Diversisporales</taxon>
        <taxon>Gigasporaceae</taxon>
        <taxon>Gigaspora</taxon>
    </lineage>
</organism>
<evidence type="ECO:0000259" key="2">
    <source>
        <dbReference type="PROSITE" id="PS51886"/>
    </source>
</evidence>
<dbReference type="Proteomes" id="UP000266673">
    <property type="component" value="Unassembled WGS sequence"/>
</dbReference>
<dbReference type="Gene3D" id="1.25.40.420">
    <property type="match status" value="1"/>
</dbReference>
<dbReference type="PANTHER" id="PTHR24410:SF23">
    <property type="entry name" value="BTB DOMAIN-CONTAINING PROTEIN-RELATED"/>
    <property type="match status" value="1"/>
</dbReference>
<feature type="domain" description="BTB" evidence="1">
    <location>
        <begin position="23"/>
        <end position="98"/>
    </location>
</feature>
<evidence type="ECO:0000313" key="4">
    <source>
        <dbReference type="Proteomes" id="UP000266673"/>
    </source>
</evidence>
<dbReference type="Pfam" id="PF07707">
    <property type="entry name" value="BACK"/>
    <property type="match status" value="1"/>
</dbReference>
<name>A0A397V9Z3_9GLOM</name>
<dbReference type="Pfam" id="PF07534">
    <property type="entry name" value="TLD"/>
    <property type="match status" value="1"/>
</dbReference>
<dbReference type="OrthoDB" id="298084at2759"/>
<gene>
    <name evidence="3" type="ORF">C2G38_2141673</name>
</gene>
<dbReference type="Gene3D" id="3.30.710.10">
    <property type="entry name" value="Potassium Channel Kv1.1, Chain A"/>
    <property type="match status" value="1"/>
</dbReference>
<evidence type="ECO:0000259" key="1">
    <source>
        <dbReference type="PROSITE" id="PS50097"/>
    </source>
</evidence>
<reference evidence="3 4" key="1">
    <citation type="submission" date="2018-06" db="EMBL/GenBank/DDBJ databases">
        <title>Comparative genomics reveals the genomic features of Rhizophagus irregularis, R. cerebriforme, R. diaphanum and Gigaspora rosea, and their symbiotic lifestyle signature.</title>
        <authorList>
            <person name="Morin E."/>
            <person name="San Clemente H."/>
            <person name="Chen E.C.H."/>
            <person name="De La Providencia I."/>
            <person name="Hainaut M."/>
            <person name="Kuo A."/>
            <person name="Kohler A."/>
            <person name="Murat C."/>
            <person name="Tang N."/>
            <person name="Roy S."/>
            <person name="Loubradou J."/>
            <person name="Henrissat B."/>
            <person name="Grigoriev I.V."/>
            <person name="Corradi N."/>
            <person name="Roux C."/>
            <person name="Martin F.M."/>
        </authorList>
    </citation>
    <scope>NUCLEOTIDE SEQUENCE [LARGE SCALE GENOMIC DNA]</scope>
    <source>
        <strain evidence="3 4">DAOM 194757</strain>
    </source>
</reference>
<evidence type="ECO:0008006" key="5">
    <source>
        <dbReference type="Google" id="ProtNLM"/>
    </source>
</evidence>
<accession>A0A397V9Z3</accession>
<dbReference type="SUPFAM" id="SSF54695">
    <property type="entry name" value="POZ domain"/>
    <property type="match status" value="1"/>
</dbReference>
<feature type="domain" description="TLDc" evidence="2">
    <location>
        <begin position="295"/>
        <end position="462"/>
    </location>
</feature>
<dbReference type="EMBL" id="QKWP01000481">
    <property type="protein sequence ID" value="RIB19324.1"/>
    <property type="molecule type" value="Genomic_DNA"/>
</dbReference>
<keyword evidence="4" id="KW-1185">Reference proteome</keyword>
<evidence type="ECO:0000313" key="3">
    <source>
        <dbReference type="EMBL" id="RIB19324.1"/>
    </source>
</evidence>
<sequence>MTSNFLADIAEDYKQLYETRENYDVIIYAGEKPNAEEIQAHSLVLRTRSAYFRGALASSWAAKDKDSGCFIFNKPNVSPPVFEYILKYLYCGEIILRNQDRETILELLVASDEFGLTKLNDYVQQYFGENIKTHLSQNPIDILHLVAQHDAFDEIRKLSLETIGTNPDILFNSNKYLSLNEDVLILILKHDELEMEESEIWERLIKWGIAQNTGLKDDVTGFNQDDFELLEKTLQKCIQYIRFHEISMPDFYHKVLPYMHILPNNLFNDILRCYMVPNSVPLYNVFPPRNTVNSILINISHALLFASWIDKKNNDHYKDKPPYKFVLLFRGSRDGFQNNIFHEKCDQKGATIVVAKIQNSNKLVGGYTPVDWDTSSQNKSSADSFIFSLSDLTNLSKVKLGRISSSYYSYAMYCYNNNGPNFGSGDLHFNGTFVNANVNGYYSSVGISNGSQIEDYEVFQVIKR</sequence>
<dbReference type="AlphaFoldDB" id="A0A397V9Z3"/>